<dbReference type="EMBL" id="ACLJ02000001">
    <property type="protein sequence ID" value="EFK54844.1"/>
    <property type="molecule type" value="Genomic_DNA"/>
</dbReference>
<feature type="transmembrane region" description="Helical" evidence="9">
    <location>
        <begin position="478"/>
        <end position="497"/>
    </location>
</feature>
<comment type="similarity">
    <text evidence="2">Belongs to the BCCT transporter (TC 2.A.15) family.</text>
</comment>
<feature type="transmembrane region" description="Helical" evidence="9">
    <location>
        <begin position="161"/>
        <end position="189"/>
    </location>
</feature>
<dbReference type="GO" id="GO:0005886">
    <property type="term" value="C:plasma membrane"/>
    <property type="evidence" value="ECO:0007669"/>
    <property type="project" value="UniProtKB-SubCell"/>
</dbReference>
<keyword evidence="4" id="KW-1003">Cell membrane</keyword>
<dbReference type="HOGENOM" id="CLU_010118_3_1_11"/>
<dbReference type="PANTHER" id="PTHR30047:SF7">
    <property type="entry name" value="HIGH-AFFINITY CHOLINE TRANSPORT PROTEIN"/>
    <property type="match status" value="1"/>
</dbReference>
<evidence type="ECO:0000256" key="6">
    <source>
        <dbReference type="ARBA" id="ARBA00022989"/>
    </source>
</evidence>
<evidence type="ECO:0000256" key="9">
    <source>
        <dbReference type="SAM" id="Phobius"/>
    </source>
</evidence>
<keyword evidence="5 9" id="KW-0812">Transmembrane</keyword>
<feature type="compositionally biased region" description="Polar residues" evidence="8">
    <location>
        <begin position="16"/>
        <end position="26"/>
    </location>
</feature>
<feature type="region of interest" description="Disordered" evidence="8">
    <location>
        <begin position="1"/>
        <end position="26"/>
    </location>
</feature>
<dbReference type="InterPro" id="IPR018093">
    <property type="entry name" value="BCCT_CS"/>
</dbReference>
<comment type="subcellular location">
    <subcellularLocation>
        <location evidence="1">Cell membrane</location>
        <topology evidence="1">Multi-pass membrane protein</topology>
    </subcellularLocation>
</comment>
<gene>
    <name evidence="10" type="ORF">HMPREF0291_10102</name>
</gene>
<name>D7WAG3_9CORY</name>
<evidence type="ECO:0000256" key="5">
    <source>
        <dbReference type="ARBA" id="ARBA00022692"/>
    </source>
</evidence>
<dbReference type="eggNOG" id="COG1292">
    <property type="taxonomic scope" value="Bacteria"/>
</dbReference>
<feature type="transmembrane region" description="Helical" evidence="9">
    <location>
        <begin position="432"/>
        <end position="451"/>
    </location>
</feature>
<evidence type="ECO:0000256" key="3">
    <source>
        <dbReference type="ARBA" id="ARBA00022448"/>
    </source>
</evidence>
<feature type="transmembrane region" description="Helical" evidence="9">
    <location>
        <begin position="40"/>
        <end position="58"/>
    </location>
</feature>
<dbReference type="PROSITE" id="PS01303">
    <property type="entry name" value="BCCT"/>
    <property type="match status" value="1"/>
</dbReference>
<dbReference type="Proteomes" id="UP000004208">
    <property type="component" value="Unassembled WGS sequence"/>
</dbReference>
<dbReference type="RefSeq" id="WP_005286276.1">
    <property type="nucleotide sequence ID" value="NZ_CM000961.1"/>
</dbReference>
<evidence type="ECO:0000256" key="8">
    <source>
        <dbReference type="SAM" id="MobiDB-lite"/>
    </source>
</evidence>
<dbReference type="NCBIfam" id="TIGR00842">
    <property type="entry name" value="bcct"/>
    <property type="match status" value="1"/>
</dbReference>
<feature type="transmembrane region" description="Helical" evidence="9">
    <location>
        <begin position="216"/>
        <end position="242"/>
    </location>
</feature>
<keyword evidence="3" id="KW-0813">Transport</keyword>
<sequence length="738" mass="80301">MTTTASFSDGVGGSHPGSSGESQTDDALNEKGFARVNKPVFITSGVLIVGFVLWSAFFPGQAEKVIFGSMDWIGANLGWYYVLTAGLIVLFVLVVALSRFGDIRMGPDHSRPQYSLFTWASMLFAAGIGVDLMFFAIAGPATNFATPPDVAPMSDEAARMAPIWTIFHYGVPGWSMYALMGVALGLAAYRYHLPLSLRSAIAPLFGKRVKGAAGDAVDVTATIGTIFGIATSLGIGVVFLNYGLSSLFGIPNNITVWTALIVVSVAISIVSSVSGVDKGIRFLSELNVYLALGMLAWILITGQTATLLTQLVQNVGDSISRFPGMLLETFGYTAGMSEYPAGQWLQDWTLFFWAWWIAWTPFVGLFLTRISRGRTLREFILGVLLVPPGFIVLVISIFGNSALRFFRDGDTDFLNEALEVPESGFYNLLQQYPGATFLIGLAVIVGLLFYITSADSGSLVMANMTSHATKGDSDGAPWLRIVWAVIIGVLTLAMLLIDGVYTLQAATVLIGLPFSVVMYLLMASVMKVLRAEKWAMESQERALASRAAAPAGTGEDSKYWKKRLARHISWPTSDQARDFIGSTAQPALREVYLEMRNMGLDATFIEGVDEENQLPFIDLNVKFDEQDDFKYQLCPVAYEMPGYAVGAEDDQDFFYRVEVFDARGTRGHNVMGYTSDQLISDVLNYYDQHRLYMDMAGDDFGTVIADTTVAAPTTWEDAGASAPEADTQGSVPSGTYPQ</sequence>
<dbReference type="PANTHER" id="PTHR30047">
    <property type="entry name" value="HIGH-AFFINITY CHOLINE TRANSPORT PROTEIN-RELATED"/>
    <property type="match status" value="1"/>
</dbReference>
<feature type="transmembrane region" description="Helical" evidence="9">
    <location>
        <begin position="288"/>
        <end position="308"/>
    </location>
</feature>
<evidence type="ECO:0000256" key="2">
    <source>
        <dbReference type="ARBA" id="ARBA00005658"/>
    </source>
</evidence>
<reference evidence="10" key="1">
    <citation type="submission" date="2010-06" db="EMBL/GenBank/DDBJ databases">
        <authorList>
            <person name="Muzny D."/>
            <person name="Qin X."/>
            <person name="Buhay C."/>
            <person name="Dugan-Rocha S."/>
            <person name="Ding Y."/>
            <person name="Chen G."/>
            <person name="Hawes A."/>
            <person name="Holder M."/>
            <person name="Jhangiani S."/>
            <person name="Johnson A."/>
            <person name="Khan Z."/>
            <person name="Li Z."/>
            <person name="Liu W."/>
            <person name="Liu X."/>
            <person name="Perez L."/>
            <person name="Shen H."/>
            <person name="Wang Q."/>
            <person name="Watt J."/>
            <person name="Xi L."/>
            <person name="Xin Y."/>
            <person name="Zhou J."/>
            <person name="Deng J."/>
            <person name="Jiang H."/>
            <person name="Liu Y."/>
            <person name="Qu J."/>
            <person name="Song X.-Z."/>
            <person name="Zhang L."/>
            <person name="Villasana D."/>
            <person name="Johnson A."/>
            <person name="Liu J."/>
            <person name="Liyanage D."/>
            <person name="Lorensuhewa L."/>
            <person name="Robinson T."/>
            <person name="Song A."/>
            <person name="Song B.-B."/>
            <person name="Dinh H."/>
            <person name="Thornton R."/>
            <person name="Coyle M."/>
            <person name="Francisco L."/>
            <person name="Jackson L."/>
            <person name="Javaid M."/>
            <person name="Korchina V."/>
            <person name="Kovar C."/>
            <person name="Mata R."/>
            <person name="Mathew T."/>
            <person name="Ngo R."/>
            <person name="Nguyen L."/>
            <person name="Nguyen N."/>
            <person name="Okwuonu G."/>
            <person name="Ongeri F."/>
            <person name="Pham C."/>
            <person name="Simmons D."/>
            <person name="Wilczek-Boney K."/>
            <person name="Hale W."/>
            <person name="Jakkamsetti A."/>
            <person name="Pham P."/>
            <person name="Ruth R."/>
            <person name="San Lucas F."/>
            <person name="Warren J."/>
            <person name="Zhang J."/>
            <person name="Zhao Z."/>
            <person name="Zhou C."/>
            <person name="Zhu D."/>
            <person name="Lee S."/>
            <person name="Bess C."/>
            <person name="Blankenburg K."/>
            <person name="Forbes L."/>
            <person name="Fu Q."/>
            <person name="Gubbala S."/>
            <person name="Hirani K."/>
            <person name="Jayaseelan J.C."/>
            <person name="Lara F."/>
            <person name="Munidasa M."/>
            <person name="Palculict T."/>
            <person name="Patil S."/>
            <person name="Pu L.-L."/>
            <person name="Saada N."/>
            <person name="Tang L."/>
            <person name="Weissenberger G."/>
            <person name="Zhu Y."/>
            <person name="Hemphill L."/>
            <person name="Shang Y."/>
            <person name="Youmans B."/>
            <person name="Ayvaz T."/>
            <person name="Ross M."/>
            <person name="Santibanez J."/>
            <person name="Aqrawi P."/>
            <person name="Gross S."/>
            <person name="Joshi V."/>
            <person name="Fowler G."/>
            <person name="Nazareth L."/>
            <person name="Reid J."/>
            <person name="Worley K."/>
            <person name="Petrosino J."/>
            <person name="Highlander S."/>
            <person name="Gibbs R."/>
        </authorList>
    </citation>
    <scope>NUCLEOTIDE SEQUENCE [LARGE SCALE GENOMIC DNA]</scope>
    <source>
        <strain evidence="10">ATCC 33030</strain>
    </source>
</reference>
<dbReference type="NCBIfam" id="NF007399">
    <property type="entry name" value="PRK09928.1"/>
    <property type="match status" value="1"/>
</dbReference>
<dbReference type="InterPro" id="IPR000060">
    <property type="entry name" value="BCCT_transptr"/>
</dbReference>
<keyword evidence="6 9" id="KW-1133">Transmembrane helix</keyword>
<evidence type="ECO:0000256" key="4">
    <source>
        <dbReference type="ARBA" id="ARBA00022475"/>
    </source>
</evidence>
<keyword evidence="7 9" id="KW-0472">Membrane</keyword>
<dbReference type="GO" id="GO:0022857">
    <property type="term" value="F:transmembrane transporter activity"/>
    <property type="evidence" value="ECO:0007669"/>
    <property type="project" value="InterPro"/>
</dbReference>
<feature type="region of interest" description="Disordered" evidence="8">
    <location>
        <begin position="717"/>
        <end position="738"/>
    </location>
</feature>
<feature type="transmembrane region" description="Helical" evidence="9">
    <location>
        <begin position="117"/>
        <end position="141"/>
    </location>
</feature>
<evidence type="ECO:0000256" key="7">
    <source>
        <dbReference type="ARBA" id="ARBA00023136"/>
    </source>
</evidence>
<feature type="transmembrane region" description="Helical" evidence="9">
    <location>
        <begin position="379"/>
        <end position="399"/>
    </location>
</feature>
<feature type="transmembrane region" description="Helical" evidence="9">
    <location>
        <begin position="348"/>
        <end position="367"/>
    </location>
</feature>
<dbReference type="Pfam" id="PF02028">
    <property type="entry name" value="BCCT"/>
    <property type="match status" value="1"/>
</dbReference>
<dbReference type="STRING" id="585529.HMPREF0291_10102"/>
<dbReference type="AlphaFoldDB" id="D7WAG3"/>
<proteinExistence type="inferred from homology"/>
<evidence type="ECO:0000313" key="10">
    <source>
        <dbReference type="EMBL" id="EFK54844.1"/>
    </source>
</evidence>
<evidence type="ECO:0000313" key="11">
    <source>
        <dbReference type="Proteomes" id="UP000004208"/>
    </source>
</evidence>
<feature type="transmembrane region" description="Helical" evidence="9">
    <location>
        <begin position="503"/>
        <end position="526"/>
    </location>
</feature>
<feature type="transmembrane region" description="Helical" evidence="9">
    <location>
        <begin position="78"/>
        <end position="97"/>
    </location>
</feature>
<evidence type="ECO:0000256" key="1">
    <source>
        <dbReference type="ARBA" id="ARBA00004651"/>
    </source>
</evidence>
<feature type="compositionally biased region" description="Polar residues" evidence="8">
    <location>
        <begin position="727"/>
        <end position="738"/>
    </location>
</feature>
<keyword evidence="11" id="KW-1185">Reference proteome</keyword>
<protein>
    <submittedName>
        <fullName evidence="10">Transporter, betaine/carnitine/choline family</fullName>
    </submittedName>
</protein>
<comment type="caution">
    <text evidence="10">The sequence shown here is derived from an EMBL/GenBank/DDBJ whole genome shotgun (WGS) entry which is preliminary data.</text>
</comment>
<feature type="transmembrane region" description="Helical" evidence="9">
    <location>
        <begin position="254"/>
        <end position="276"/>
    </location>
</feature>
<organism evidence="10 11">
    <name type="scientific">Corynebacterium genitalium ATCC 33030</name>
    <dbReference type="NCBI Taxonomy" id="585529"/>
    <lineage>
        <taxon>Bacteria</taxon>
        <taxon>Bacillati</taxon>
        <taxon>Actinomycetota</taxon>
        <taxon>Actinomycetes</taxon>
        <taxon>Mycobacteriales</taxon>
        <taxon>Corynebacteriaceae</taxon>
        <taxon>Corynebacterium</taxon>
    </lineage>
</organism>
<accession>D7WAG3</accession>